<feature type="transmembrane region" description="Helical" evidence="8">
    <location>
        <begin position="92"/>
        <end position="110"/>
    </location>
</feature>
<organism evidence="11 12">
    <name type="scientific">Photobacterium aphoticum</name>
    <dbReference type="NCBI Taxonomy" id="754436"/>
    <lineage>
        <taxon>Bacteria</taxon>
        <taxon>Pseudomonadati</taxon>
        <taxon>Pseudomonadota</taxon>
        <taxon>Gammaproteobacteria</taxon>
        <taxon>Vibrionales</taxon>
        <taxon>Vibrionaceae</taxon>
        <taxon>Photobacterium</taxon>
    </lineage>
</organism>
<dbReference type="InterPro" id="IPR014743">
    <property type="entry name" value="Cl-channel_core"/>
</dbReference>
<dbReference type="Pfam" id="PF12805">
    <property type="entry name" value="FUSC-like"/>
    <property type="match status" value="1"/>
</dbReference>
<dbReference type="STRING" id="754436.JCM19237_4349"/>
<dbReference type="InterPro" id="IPR032692">
    <property type="entry name" value="YccS_N"/>
</dbReference>
<dbReference type="eggNOG" id="COG1289">
    <property type="taxonomic scope" value="Bacteria"/>
</dbReference>
<evidence type="ECO:0000256" key="4">
    <source>
        <dbReference type="ARBA" id="ARBA00022989"/>
    </source>
</evidence>
<name>A0A090QRY5_9GAMM</name>
<feature type="domain" description="Integral membrane bound transporter" evidence="10">
    <location>
        <begin position="388"/>
        <end position="504"/>
    </location>
</feature>
<comment type="subcellular location">
    <subcellularLocation>
        <location evidence="1">Cell membrane</location>
        <topology evidence="1">Multi-pass membrane protein</topology>
    </subcellularLocation>
</comment>
<dbReference type="Proteomes" id="UP000029227">
    <property type="component" value="Unassembled WGS sequence"/>
</dbReference>
<feature type="transmembrane region" description="Helical" evidence="8">
    <location>
        <begin position="116"/>
        <end position="140"/>
    </location>
</feature>
<feature type="transmembrane region" description="Helical" evidence="8">
    <location>
        <begin position="495"/>
        <end position="513"/>
    </location>
</feature>
<dbReference type="PANTHER" id="PTHR30509">
    <property type="entry name" value="P-HYDROXYBENZOIC ACID EFFLUX PUMP SUBUNIT-RELATED"/>
    <property type="match status" value="1"/>
</dbReference>
<evidence type="ECO:0000256" key="2">
    <source>
        <dbReference type="ARBA" id="ARBA00022475"/>
    </source>
</evidence>
<reference evidence="11 12" key="1">
    <citation type="journal article" date="2014" name="Genome Announc.">
        <title>Draft Genome Sequences of Two Vibrionaceae Species, Vibrio ponticus C121 and Photobacterium aphoticum C119, Isolated as Coral Reef Microbiota.</title>
        <authorList>
            <person name="Al-saari N."/>
            <person name="Meirelles P.M."/>
            <person name="Mino S."/>
            <person name="Suda W."/>
            <person name="Oshima K."/>
            <person name="Hattori M."/>
            <person name="Ohkuma M."/>
            <person name="Thompson F.L."/>
            <person name="Gomez-Gil B."/>
            <person name="Sawabe T."/>
            <person name="Sawabe T."/>
        </authorList>
    </citation>
    <scope>NUCLEOTIDE SEQUENCE [LARGE SCALE GENOMIC DNA]</scope>
    <source>
        <strain evidence="11 12">JCM 19237</strain>
    </source>
</reference>
<evidence type="ECO:0000313" key="11">
    <source>
        <dbReference type="EMBL" id="GAL04983.1"/>
    </source>
</evidence>
<gene>
    <name evidence="11" type="ORF">JCM19237_4349</name>
</gene>
<dbReference type="PANTHER" id="PTHR30509:SF8">
    <property type="entry name" value="INNER MEMBRANE PROTEIN YCCS"/>
    <property type="match status" value="1"/>
</dbReference>
<comment type="caution">
    <text evidence="11">The sequence shown here is derived from an EMBL/GenBank/DDBJ whole genome shotgun (WGS) entry which is preliminary data.</text>
</comment>
<evidence type="ECO:0000256" key="3">
    <source>
        <dbReference type="ARBA" id="ARBA00022692"/>
    </source>
</evidence>
<evidence type="ECO:0000313" key="12">
    <source>
        <dbReference type="Proteomes" id="UP000029227"/>
    </source>
</evidence>
<feature type="transmembrane region" description="Helical" evidence="8">
    <location>
        <begin position="420"/>
        <end position="438"/>
    </location>
</feature>
<accession>A0A090QRY5</accession>
<dbReference type="EMBL" id="BBMN01000005">
    <property type="protein sequence ID" value="GAL04983.1"/>
    <property type="molecule type" value="Genomic_DNA"/>
</dbReference>
<evidence type="ECO:0000256" key="8">
    <source>
        <dbReference type="SAM" id="Phobius"/>
    </source>
</evidence>
<feature type="compositionally biased region" description="Low complexity" evidence="7">
    <location>
        <begin position="697"/>
        <end position="709"/>
    </location>
</feature>
<dbReference type="SUPFAM" id="SSF81340">
    <property type="entry name" value="Clc chloride channel"/>
    <property type="match status" value="1"/>
</dbReference>
<evidence type="ECO:0000259" key="10">
    <source>
        <dbReference type="Pfam" id="PF13515"/>
    </source>
</evidence>
<dbReference type="InterPro" id="IPR010020">
    <property type="entry name" value="Integral_membrane_YCCS_YHJK"/>
</dbReference>
<comment type="similarity">
    <text evidence="6">Belongs to the YccS/YhfK family.</text>
</comment>
<evidence type="ECO:0000256" key="6">
    <source>
        <dbReference type="ARBA" id="ARBA00043993"/>
    </source>
</evidence>
<keyword evidence="4 8" id="KW-1133">Transmembrane helix</keyword>
<sequence>MFIALVGVALPCWYLNAKPEITPLVLGIIAAALAETDDNLSGRIKALITTLICFVVAAFSIELLFPYPPLFAIGLFCSTFGFIMLGAMGPRYASIAFASLLLAVYTMLGAEQSTNLWYQPMLLLAGATWYGILSLTWHILWPNQPVQQSLAAVFSEFAHYLDSKSKLFEPVANLVPQPLRLEAASKNARVVTALNNAKSTLLHRARRGQPHATGDRFLKIYFLAQDIHERASSSHYRYQDLACEFQRSDVLFRFQRLLSRQAQACRDIARALAMGKPYFHGADSVRALDELQESLLYLKSQNNPKWRIYLSQLDYLFNNLATVERQLSNVSNPDAAHTDADTELDDTEARSMKDRWQRIASQFNPGSLLFRHALRMAIALTVGYGCILALDLERGFWILLTILFVCQPNYSATRQRLKQRVIGTLAGLLIGMPLLYLFPGQEGQLVLMVLTGVLFFSFRTANYGLATMFITLLVLFCFNQLGEGFAVILPRLGDTLLGCLLAVLAVSFILPDWQARRLHKVMSAAVSTNRDYLGQIIGQYRIGKRDSLSYRIARRNAHNTDAQLSTAISNMLLEPGRYRMATDESFRFLTLNHAMLSYISALGAHRTQLDDENTHYLVAQAHRQIHAHLDCLAEQLDGNLCTQAPESDSELEQRLGQWRDEDCTSARMVLQQLHLIQRMLPELHSLANKLAARTGKQAQAQAQAQAASESESESESNVESAHTDIKPDTNPSTKAKTKS</sequence>
<dbReference type="AlphaFoldDB" id="A0A090QRY5"/>
<feature type="region of interest" description="Disordered" evidence="7">
    <location>
        <begin position="694"/>
        <end position="739"/>
    </location>
</feature>
<dbReference type="Pfam" id="PF13515">
    <property type="entry name" value="FUSC_2"/>
    <property type="match status" value="1"/>
</dbReference>
<feature type="domain" description="Integral membrane protein YccS N-terminal" evidence="9">
    <location>
        <begin position="47"/>
        <end position="327"/>
    </location>
</feature>
<dbReference type="InterPro" id="IPR049453">
    <property type="entry name" value="Memb_transporter_dom"/>
</dbReference>
<keyword evidence="2" id="KW-1003">Cell membrane</keyword>
<evidence type="ECO:0000259" key="9">
    <source>
        <dbReference type="Pfam" id="PF12805"/>
    </source>
</evidence>
<evidence type="ECO:0000256" key="5">
    <source>
        <dbReference type="ARBA" id="ARBA00023136"/>
    </source>
</evidence>
<feature type="transmembrane region" description="Helical" evidence="8">
    <location>
        <begin position="468"/>
        <end position="489"/>
    </location>
</feature>
<dbReference type="InterPro" id="IPR010019">
    <property type="entry name" value="Integral_membrane_YccS"/>
</dbReference>
<feature type="transmembrane region" description="Helical" evidence="8">
    <location>
        <begin position="373"/>
        <end position="390"/>
    </location>
</feature>
<evidence type="ECO:0000256" key="1">
    <source>
        <dbReference type="ARBA" id="ARBA00004651"/>
    </source>
</evidence>
<keyword evidence="5 8" id="KW-0472">Membrane</keyword>
<dbReference type="NCBIfam" id="TIGR01667">
    <property type="entry name" value="YCCS_YHFK"/>
    <property type="match status" value="1"/>
</dbReference>
<dbReference type="GO" id="GO:0005886">
    <property type="term" value="C:plasma membrane"/>
    <property type="evidence" value="ECO:0007669"/>
    <property type="project" value="UniProtKB-SubCell"/>
</dbReference>
<proteinExistence type="inferred from homology"/>
<feature type="compositionally biased region" description="Polar residues" evidence="7">
    <location>
        <begin position="729"/>
        <end position="739"/>
    </location>
</feature>
<dbReference type="NCBIfam" id="TIGR01666">
    <property type="entry name" value="YCCS"/>
    <property type="match status" value="1"/>
</dbReference>
<protein>
    <submittedName>
        <fullName evidence="11">Putative efflux (PET) family inner membrane protein YccS</fullName>
    </submittedName>
</protein>
<keyword evidence="3 8" id="KW-0812">Transmembrane</keyword>
<evidence type="ECO:0000256" key="7">
    <source>
        <dbReference type="SAM" id="MobiDB-lite"/>
    </source>
</evidence>